<feature type="compositionally biased region" description="Low complexity" evidence="1">
    <location>
        <begin position="130"/>
        <end position="149"/>
    </location>
</feature>
<evidence type="ECO:0000256" key="1">
    <source>
        <dbReference type="SAM" id="MobiDB-lite"/>
    </source>
</evidence>
<feature type="region of interest" description="Disordered" evidence="1">
    <location>
        <begin position="114"/>
        <end position="158"/>
    </location>
</feature>
<feature type="region of interest" description="Disordered" evidence="1">
    <location>
        <begin position="63"/>
        <end position="102"/>
    </location>
</feature>
<sequence>MSLILEALRKSEAERRRGEAPGLRVELPPVAVPKRSAVPAWAWIAGAAVVLLATLALPWPPGTGSDVDDRGDGAPTGNETAVAPPATGPAERSDTGTAGEGEGAFPRVERIAPANPVAPSAPDPAPAIPAAPLAAAGPASTEPSIAAAPRPDPRPDADIPRITELASAQRQRLPAMKLSMHMWNEDPARRFVVIDGQRKVDGDRIGEATIAAIDRDGVLLDLDGRRVRVPLP</sequence>
<proteinExistence type="predicted"/>
<dbReference type="InterPro" id="IPR032389">
    <property type="entry name" value="GspB_C"/>
</dbReference>
<gene>
    <name evidence="3" type="ORF">GCM10011394_20040</name>
</gene>
<comment type="caution">
    <text evidence="3">The sequence shown here is derived from an EMBL/GenBank/DDBJ whole genome shotgun (WGS) entry which is preliminary data.</text>
</comment>
<evidence type="ECO:0000313" key="3">
    <source>
        <dbReference type="EMBL" id="GGK10557.1"/>
    </source>
</evidence>
<name>A0ABQ2EGM6_9GAMM</name>
<feature type="domain" description="Type II secretion system protein GspB C-terminal" evidence="2">
    <location>
        <begin position="173"/>
        <end position="230"/>
    </location>
</feature>
<reference evidence="4" key="1">
    <citation type="journal article" date="2019" name="Int. J. Syst. Evol. Microbiol.">
        <title>The Global Catalogue of Microorganisms (GCM) 10K type strain sequencing project: providing services to taxonomists for standard genome sequencing and annotation.</title>
        <authorList>
            <consortium name="The Broad Institute Genomics Platform"/>
            <consortium name="The Broad Institute Genome Sequencing Center for Infectious Disease"/>
            <person name="Wu L."/>
            <person name="Ma J."/>
        </authorList>
    </citation>
    <scope>NUCLEOTIDE SEQUENCE [LARGE SCALE GENOMIC DNA]</scope>
    <source>
        <strain evidence="4">CGMCC 1.8985</strain>
    </source>
</reference>
<protein>
    <recommendedName>
        <fullName evidence="2">Type II secretion system protein GspB C-terminal domain-containing protein</fullName>
    </recommendedName>
</protein>
<dbReference type="RefSeq" id="WP_132986833.1">
    <property type="nucleotide sequence ID" value="NZ_BMME01000001.1"/>
</dbReference>
<organism evidence="3 4">
    <name type="scientific">Luteimonas terricola</name>
    <dbReference type="NCBI Taxonomy" id="645597"/>
    <lineage>
        <taxon>Bacteria</taxon>
        <taxon>Pseudomonadati</taxon>
        <taxon>Pseudomonadota</taxon>
        <taxon>Gammaproteobacteria</taxon>
        <taxon>Lysobacterales</taxon>
        <taxon>Lysobacteraceae</taxon>
        <taxon>Luteimonas</taxon>
    </lineage>
</organism>
<evidence type="ECO:0000259" key="2">
    <source>
        <dbReference type="Pfam" id="PF16537"/>
    </source>
</evidence>
<dbReference type="Pfam" id="PF16537">
    <property type="entry name" value="T2SSB"/>
    <property type="match status" value="1"/>
</dbReference>
<dbReference type="Proteomes" id="UP000599009">
    <property type="component" value="Unassembled WGS sequence"/>
</dbReference>
<keyword evidence="4" id="KW-1185">Reference proteome</keyword>
<accession>A0ABQ2EGM6</accession>
<feature type="compositionally biased region" description="Pro residues" evidence="1">
    <location>
        <begin position="119"/>
        <end position="129"/>
    </location>
</feature>
<dbReference type="EMBL" id="BMME01000001">
    <property type="protein sequence ID" value="GGK10557.1"/>
    <property type="molecule type" value="Genomic_DNA"/>
</dbReference>
<evidence type="ECO:0000313" key="4">
    <source>
        <dbReference type="Proteomes" id="UP000599009"/>
    </source>
</evidence>